<feature type="compositionally biased region" description="Basic and acidic residues" evidence="1">
    <location>
        <begin position="109"/>
        <end position="129"/>
    </location>
</feature>
<feature type="region of interest" description="Disordered" evidence="1">
    <location>
        <begin position="208"/>
        <end position="236"/>
    </location>
</feature>
<dbReference type="InterPro" id="IPR021973">
    <property type="entry name" value="SprA-related"/>
</dbReference>
<feature type="region of interest" description="Disordered" evidence="1">
    <location>
        <begin position="24"/>
        <end position="151"/>
    </location>
</feature>
<keyword evidence="2" id="KW-0378">Hydrolase</keyword>
<name>A0ABV9JGF8_9GAMM</name>
<keyword evidence="2" id="KW-0482">Metalloprotease</keyword>
<reference evidence="3" key="1">
    <citation type="journal article" date="2019" name="Int. J. Syst. Evol. Microbiol.">
        <title>The Global Catalogue of Microorganisms (GCM) 10K type strain sequencing project: providing services to taxonomists for standard genome sequencing and annotation.</title>
        <authorList>
            <consortium name="The Broad Institute Genomics Platform"/>
            <consortium name="The Broad Institute Genome Sequencing Center for Infectious Disease"/>
            <person name="Wu L."/>
            <person name="Ma J."/>
        </authorList>
    </citation>
    <scope>NUCLEOTIDE SEQUENCE [LARGE SCALE GENOMIC DNA]</scope>
    <source>
        <strain evidence="3">DT28</strain>
    </source>
</reference>
<feature type="compositionally biased region" description="Basic and acidic residues" evidence="1">
    <location>
        <begin position="208"/>
        <end position="223"/>
    </location>
</feature>
<evidence type="ECO:0000313" key="3">
    <source>
        <dbReference type="Proteomes" id="UP001595962"/>
    </source>
</evidence>
<feature type="compositionally biased region" description="Low complexity" evidence="1">
    <location>
        <begin position="88"/>
        <end position="108"/>
    </location>
</feature>
<organism evidence="2 3">
    <name type="scientific">Rheinheimera marina</name>
    <dbReference type="NCBI Taxonomy" id="1774958"/>
    <lineage>
        <taxon>Bacteria</taxon>
        <taxon>Pseudomonadati</taxon>
        <taxon>Pseudomonadota</taxon>
        <taxon>Gammaproteobacteria</taxon>
        <taxon>Chromatiales</taxon>
        <taxon>Chromatiaceae</taxon>
        <taxon>Rheinheimera</taxon>
    </lineage>
</organism>
<keyword evidence="3" id="KW-1185">Reference proteome</keyword>
<accession>A0ABV9JGF8</accession>
<feature type="compositionally biased region" description="Basic and acidic residues" evidence="1">
    <location>
        <begin position="24"/>
        <end position="57"/>
    </location>
</feature>
<dbReference type="GO" id="GO:0008237">
    <property type="term" value="F:metallopeptidase activity"/>
    <property type="evidence" value="ECO:0007669"/>
    <property type="project" value="UniProtKB-KW"/>
</dbReference>
<gene>
    <name evidence="2" type="ORF">ACFO3I_01150</name>
</gene>
<dbReference type="Pfam" id="PF12118">
    <property type="entry name" value="SprA-related"/>
    <property type="match status" value="1"/>
</dbReference>
<comment type="caution">
    <text evidence="2">The sequence shown here is derived from an EMBL/GenBank/DDBJ whole genome shotgun (WGS) entry which is preliminary data.</text>
</comment>
<sequence length="287" mass="31411">MILTSNYPNVPLYVGNPATDLVRRDNARREVIEPVREMARSGAEKGVQADDKGRDARQTQTSYQDDSKTKGLDYDQAVTAKDQKEQDQQGQKQSSGQQSDADKQQQQAEQKEIAELKARDQEVRVHEQAHAAIGGQYAGSPSYEYETGPDGQKYAVGGEVQIDISEIPNDPQATIAKMQQVKAAALAPAEPSGADRAIAAEAGRKMQEARAELVSDTHQEYRETSQTQGTEQAADPYAAIEVETGPVYRSKVSKSLQQPLMQLRSEVIAGFYSRSTVPSSRPLLQTA</sequence>
<dbReference type="EMBL" id="JBHSGB010000001">
    <property type="protein sequence ID" value="MFC4653621.1"/>
    <property type="molecule type" value="Genomic_DNA"/>
</dbReference>
<keyword evidence="2" id="KW-0645">Protease</keyword>
<dbReference type="Proteomes" id="UP001595962">
    <property type="component" value="Unassembled WGS sequence"/>
</dbReference>
<evidence type="ECO:0000256" key="1">
    <source>
        <dbReference type="SAM" id="MobiDB-lite"/>
    </source>
</evidence>
<dbReference type="RefSeq" id="WP_377331042.1">
    <property type="nucleotide sequence ID" value="NZ_JBHSGB010000001.1"/>
</dbReference>
<evidence type="ECO:0000313" key="2">
    <source>
        <dbReference type="EMBL" id="MFC4653621.1"/>
    </source>
</evidence>
<proteinExistence type="predicted"/>
<protein>
    <submittedName>
        <fullName evidence="2">Metalloprotease CJM1_0395 family protein</fullName>
    </submittedName>
</protein>